<dbReference type="EMBL" id="AUXW01000172">
    <property type="protein sequence ID" value="KKE82030.1"/>
    <property type="molecule type" value="Genomic_DNA"/>
</dbReference>
<comment type="caution">
    <text evidence="1">The sequence shown here is derived from an EMBL/GenBank/DDBJ whole genome shotgun (WGS) entry which is preliminary data.</text>
</comment>
<dbReference type="AlphaFoldDB" id="A0A0F6A793"/>
<gene>
    <name evidence="1" type="ORF">N479_20645</name>
</gene>
<dbReference type="PATRIC" id="fig|1129367.4.peg.4202"/>
<evidence type="ECO:0000313" key="2">
    <source>
        <dbReference type="Proteomes" id="UP000033434"/>
    </source>
</evidence>
<protein>
    <recommendedName>
        <fullName evidence="3">Beta-lactamase-related domain-containing protein</fullName>
    </recommendedName>
</protein>
<sequence length="109" mass="12626">MEGELVDKALLTKLWHPQKLLNGQANFFVSGWDYEKKGDWHIVGHDGGALLRVSAFFNAEFSDYRVVIYLTNGNLDGVWSRRLVKSLQQYWVTNPFSRLLVWAGLYESF</sequence>
<organism evidence="1 2">
    <name type="scientific">Pseudoalteromonas luteoviolacea S4054</name>
    <dbReference type="NCBI Taxonomy" id="1129367"/>
    <lineage>
        <taxon>Bacteria</taxon>
        <taxon>Pseudomonadati</taxon>
        <taxon>Pseudomonadota</taxon>
        <taxon>Gammaproteobacteria</taxon>
        <taxon>Alteromonadales</taxon>
        <taxon>Pseudoalteromonadaceae</taxon>
        <taxon>Pseudoalteromonas</taxon>
    </lineage>
</organism>
<name>A0A0F6A793_9GAMM</name>
<reference evidence="1 2" key="1">
    <citation type="journal article" date="2015" name="BMC Genomics">
        <title>Genome mining reveals unlocked bioactive potential of marine Gram-negative bacteria.</title>
        <authorList>
            <person name="Machado H."/>
            <person name="Sonnenschein E.C."/>
            <person name="Melchiorsen J."/>
            <person name="Gram L."/>
        </authorList>
    </citation>
    <scope>NUCLEOTIDE SEQUENCE [LARGE SCALE GENOMIC DNA]</scope>
    <source>
        <strain evidence="1 2">S4054</strain>
    </source>
</reference>
<evidence type="ECO:0008006" key="3">
    <source>
        <dbReference type="Google" id="ProtNLM"/>
    </source>
</evidence>
<proteinExistence type="predicted"/>
<evidence type="ECO:0000313" key="1">
    <source>
        <dbReference type="EMBL" id="KKE82030.1"/>
    </source>
</evidence>
<dbReference type="Proteomes" id="UP000033434">
    <property type="component" value="Unassembled WGS sequence"/>
</dbReference>
<accession>A0A0F6A793</accession>
<dbReference type="RefSeq" id="WP_046357608.1">
    <property type="nucleotide sequence ID" value="NZ_AUXW01000172.1"/>
</dbReference>